<evidence type="ECO:0000313" key="4">
    <source>
        <dbReference type="Proteomes" id="UP000800041"/>
    </source>
</evidence>
<organism evidence="3 4">
    <name type="scientific">Aulographum hederae CBS 113979</name>
    <dbReference type="NCBI Taxonomy" id="1176131"/>
    <lineage>
        <taxon>Eukaryota</taxon>
        <taxon>Fungi</taxon>
        <taxon>Dikarya</taxon>
        <taxon>Ascomycota</taxon>
        <taxon>Pezizomycotina</taxon>
        <taxon>Dothideomycetes</taxon>
        <taxon>Pleosporomycetidae</taxon>
        <taxon>Aulographales</taxon>
        <taxon>Aulographaceae</taxon>
    </lineage>
</organism>
<feature type="compositionally biased region" description="Polar residues" evidence="1">
    <location>
        <begin position="190"/>
        <end position="203"/>
    </location>
</feature>
<feature type="compositionally biased region" description="Low complexity" evidence="1">
    <location>
        <begin position="88"/>
        <end position="97"/>
    </location>
</feature>
<feature type="region of interest" description="Disordered" evidence="1">
    <location>
        <begin position="423"/>
        <end position="513"/>
    </location>
</feature>
<feature type="region of interest" description="Disordered" evidence="1">
    <location>
        <begin position="170"/>
        <end position="213"/>
    </location>
</feature>
<feature type="compositionally biased region" description="Low complexity" evidence="1">
    <location>
        <begin position="657"/>
        <end position="667"/>
    </location>
</feature>
<keyword evidence="4" id="KW-1185">Reference proteome</keyword>
<dbReference type="OrthoDB" id="3936275at2759"/>
<dbReference type="EMBL" id="ML977160">
    <property type="protein sequence ID" value="KAF1985713.1"/>
    <property type="molecule type" value="Genomic_DNA"/>
</dbReference>
<proteinExistence type="predicted"/>
<feature type="transmembrane region" description="Helical" evidence="2">
    <location>
        <begin position="288"/>
        <end position="312"/>
    </location>
</feature>
<dbReference type="Proteomes" id="UP000800041">
    <property type="component" value="Unassembled WGS sequence"/>
</dbReference>
<feature type="region of interest" description="Disordered" evidence="1">
    <location>
        <begin position="653"/>
        <end position="800"/>
    </location>
</feature>
<feature type="compositionally biased region" description="Low complexity" evidence="1">
    <location>
        <begin position="707"/>
        <end position="718"/>
    </location>
</feature>
<evidence type="ECO:0000256" key="1">
    <source>
        <dbReference type="SAM" id="MobiDB-lite"/>
    </source>
</evidence>
<dbReference type="CDD" id="cd12087">
    <property type="entry name" value="TM_EGFR-like"/>
    <property type="match status" value="1"/>
</dbReference>
<feature type="compositionally biased region" description="Low complexity" evidence="1">
    <location>
        <begin position="773"/>
        <end position="786"/>
    </location>
</feature>
<sequence length="800" mass="83111">MASSITTFRGRRCTKVLRRANNTTSTSLVGNPALSILSNTLQALSQASQTDQPILSDQLQSTVVSAAGVTIPLSQASTDSLTTAEPISSSLQSQSLSPVSTIPQTSIAPQTSAASQNAPPPPPPAPAPLPATSPLAPAPQPVIQSSPTPVASLPITTPIVPLQPTLGAPVGSSSVSLPPAAIPPDPFQPSSSPLADPSPQSILPSAPAPPFGASSSAANPPFFLSSSGTPVISPISSVRGPNLPTASVIGASSFSSVSSSSADLTLHNSPTNTAAAGNAEKSSKTPTVAIAVGTIGGLAALVVVGLIIFFCLKRRKARAGNVEKDTTRAIGGGGLSRSGSVLARARAIGRKPLGMIVAKVRGNDREDESWFVPRSRSSTNASPPGVRTRPISHSTEGSNRSRSQSAPLVAGFMGRMNSIKERMVGTRGRPTENPEREEIQERATNPISPLPIPGLHFRTPTMSPASDTIPSHRRQPSILRVLNPDPPTPLNGPAPRAPPALTNTNPQNLQNPPQLQLRNSTSNPFADPEIPFFDPAPRLPPSDYIFPLTAGAGHSRARSVTNAIDHPRASSPIDWLRFSPQKRSPASPPRRGLSDRNDRRHRYSASISTISTSSSEGAAGAGVGARISNPFVDAAALLSKPLPAVTTRPVFARAGESSTSSSSNADGGKARGAGGGGTFFHRTSTTSTASDFSFEDDTAADADRNSTTKPPTTTNPTTAADRESGFNLLGSPGPTRPNTFDWARTPARGSRATKGFSDPFELDRPEVLGELMRSGSGRSQRSGRSVGSERERERYVGLLR</sequence>
<feature type="compositionally biased region" description="Basic and acidic residues" evidence="1">
    <location>
        <begin position="423"/>
        <end position="441"/>
    </location>
</feature>
<keyword evidence="2" id="KW-0812">Transmembrane</keyword>
<accession>A0A6G1GXM7</accession>
<feature type="region of interest" description="Disordered" evidence="1">
    <location>
        <begin position="84"/>
        <end position="149"/>
    </location>
</feature>
<feature type="compositionally biased region" description="Low complexity" evidence="1">
    <location>
        <begin position="604"/>
        <end position="620"/>
    </location>
</feature>
<reference evidence="3" key="1">
    <citation type="journal article" date="2020" name="Stud. Mycol.">
        <title>101 Dothideomycetes genomes: a test case for predicting lifestyles and emergence of pathogens.</title>
        <authorList>
            <person name="Haridas S."/>
            <person name="Albert R."/>
            <person name="Binder M."/>
            <person name="Bloem J."/>
            <person name="Labutti K."/>
            <person name="Salamov A."/>
            <person name="Andreopoulos B."/>
            <person name="Baker S."/>
            <person name="Barry K."/>
            <person name="Bills G."/>
            <person name="Bluhm B."/>
            <person name="Cannon C."/>
            <person name="Castanera R."/>
            <person name="Culley D."/>
            <person name="Daum C."/>
            <person name="Ezra D."/>
            <person name="Gonzalez J."/>
            <person name="Henrissat B."/>
            <person name="Kuo A."/>
            <person name="Liang C."/>
            <person name="Lipzen A."/>
            <person name="Lutzoni F."/>
            <person name="Magnuson J."/>
            <person name="Mondo S."/>
            <person name="Nolan M."/>
            <person name="Ohm R."/>
            <person name="Pangilinan J."/>
            <person name="Park H.-J."/>
            <person name="Ramirez L."/>
            <person name="Alfaro M."/>
            <person name="Sun H."/>
            <person name="Tritt A."/>
            <person name="Yoshinaga Y."/>
            <person name="Zwiers L.-H."/>
            <person name="Turgeon B."/>
            <person name="Goodwin S."/>
            <person name="Spatafora J."/>
            <person name="Crous P."/>
            <person name="Grigoriev I."/>
        </authorList>
    </citation>
    <scope>NUCLEOTIDE SEQUENCE</scope>
    <source>
        <strain evidence="3">CBS 113979</strain>
    </source>
</reference>
<feature type="region of interest" description="Disordered" evidence="1">
    <location>
        <begin position="564"/>
        <end position="620"/>
    </location>
</feature>
<feature type="compositionally biased region" description="Low complexity" evidence="1">
    <location>
        <begin position="108"/>
        <end position="117"/>
    </location>
</feature>
<dbReference type="AlphaFoldDB" id="A0A6G1GXM7"/>
<gene>
    <name evidence="3" type="ORF">K402DRAFT_98950</name>
</gene>
<feature type="compositionally biased region" description="Polar residues" evidence="1">
    <location>
        <begin position="460"/>
        <end position="469"/>
    </location>
</feature>
<name>A0A6G1GXM7_9PEZI</name>
<feature type="compositionally biased region" description="Low complexity" evidence="1">
    <location>
        <begin position="683"/>
        <end position="692"/>
    </location>
</feature>
<feature type="compositionally biased region" description="Polar residues" evidence="1">
    <location>
        <begin position="391"/>
        <end position="406"/>
    </location>
</feature>
<evidence type="ECO:0000256" key="2">
    <source>
        <dbReference type="SAM" id="Phobius"/>
    </source>
</evidence>
<evidence type="ECO:0000313" key="3">
    <source>
        <dbReference type="EMBL" id="KAF1985713.1"/>
    </source>
</evidence>
<protein>
    <submittedName>
        <fullName evidence="3">Uncharacterized protein</fullName>
    </submittedName>
</protein>
<feature type="compositionally biased region" description="Pro residues" evidence="1">
    <location>
        <begin position="118"/>
        <end position="140"/>
    </location>
</feature>
<feature type="region of interest" description="Disordered" evidence="1">
    <location>
        <begin position="366"/>
        <end position="407"/>
    </location>
</feature>
<feature type="compositionally biased region" description="Pro residues" evidence="1">
    <location>
        <begin position="484"/>
        <end position="498"/>
    </location>
</feature>
<feature type="compositionally biased region" description="Polar residues" evidence="1">
    <location>
        <begin position="98"/>
        <end position="107"/>
    </location>
</feature>
<keyword evidence="2" id="KW-0472">Membrane</keyword>
<feature type="compositionally biased region" description="Basic and acidic residues" evidence="1">
    <location>
        <begin position="787"/>
        <end position="800"/>
    </location>
</feature>
<feature type="compositionally biased region" description="Low complexity" evidence="1">
    <location>
        <begin position="501"/>
        <end position="513"/>
    </location>
</feature>
<keyword evidence="2" id="KW-1133">Transmembrane helix</keyword>